<evidence type="ECO:0000313" key="2">
    <source>
        <dbReference type="Proteomes" id="UP001253848"/>
    </source>
</evidence>
<dbReference type="InterPro" id="IPR036890">
    <property type="entry name" value="HATPase_C_sf"/>
</dbReference>
<reference evidence="1 2" key="1">
    <citation type="submission" date="2023-09" db="EMBL/GenBank/DDBJ databases">
        <authorList>
            <person name="Rey-Velasco X."/>
        </authorList>
    </citation>
    <scope>NUCLEOTIDE SEQUENCE [LARGE SCALE GENOMIC DNA]</scope>
    <source>
        <strain evidence="1 2">F225</strain>
    </source>
</reference>
<dbReference type="RefSeq" id="WP_311498664.1">
    <property type="nucleotide sequence ID" value="NZ_JAVRHN010000002.1"/>
</dbReference>
<dbReference type="EMBL" id="JAVRHN010000002">
    <property type="protein sequence ID" value="MDT0685228.1"/>
    <property type="molecule type" value="Genomic_DNA"/>
</dbReference>
<organism evidence="1 2">
    <name type="scientific">Autumnicola psychrophila</name>
    <dbReference type="NCBI Taxonomy" id="3075592"/>
    <lineage>
        <taxon>Bacteria</taxon>
        <taxon>Pseudomonadati</taxon>
        <taxon>Bacteroidota</taxon>
        <taxon>Flavobacteriia</taxon>
        <taxon>Flavobacteriales</taxon>
        <taxon>Flavobacteriaceae</taxon>
        <taxon>Autumnicola</taxon>
    </lineage>
</organism>
<accession>A0ABU3DNN8</accession>
<evidence type="ECO:0000313" key="1">
    <source>
        <dbReference type="EMBL" id="MDT0685228.1"/>
    </source>
</evidence>
<keyword evidence="2" id="KW-1185">Reference proteome</keyword>
<comment type="caution">
    <text evidence="1">The sequence shown here is derived from an EMBL/GenBank/DDBJ whole genome shotgun (WGS) entry which is preliminary data.</text>
</comment>
<evidence type="ECO:0008006" key="3">
    <source>
        <dbReference type="Google" id="ProtNLM"/>
    </source>
</evidence>
<name>A0ABU3DNN8_9FLAO</name>
<gene>
    <name evidence="1" type="ORF">RM541_02565</name>
</gene>
<proteinExistence type="predicted"/>
<dbReference type="Proteomes" id="UP001253848">
    <property type="component" value="Unassembled WGS sequence"/>
</dbReference>
<protein>
    <recommendedName>
        <fullName evidence="3">ATP-binding protein</fullName>
    </recommendedName>
</protein>
<sequence length="710" mass="83013">MKFENESYITGEGIYYKGVLRDIKRSKISFQPIYEAFTNSLEAVKIKSKTKTDFKGEIRIRIYSTQNTDESLSFSRLEIEDNGIGFNDEEFNRFVTYKDFTKGFKNLGSGRIQYVHNFDNTKFISKYQSNGDFREREFVVSKDDKFLAKNSITFHKKDKLIFKGESTGTRLIFEGLLDKTKASYHSLNDKILKDHLLKRYVQYFCLNKESLPTIKIEHFIYGEKLSTSYITIKDIPKIDKTTNIDVEYSKLSDDGKNVINVDKSETFTINAYKLNKSFLKENQIKLTSKDEVIENFDIDLQLLTKDEIIDDSHFLFLISSDYLDEKDKNERGEIDIPNYHEFSSNSNVFYEEEIILDLVENQINGAVYELYPEIEKINKVKQLEFEKLKQMFLLSDLEDLNISPNDSDKKILEKFYTAEAKKQAELDANLKHSIDRLNILDTTAEDYSDSLEKEIENIVRVIPLQNKKELTHYVARRKLVLELFALILDRKLSVQNDGSRNKDEALLHNLIFQQSNDSSDKSDLWIINEDFIYFQGISESKLSDLEIDGEKLLRDDLTKEEEEFIRSLGEDRYAKRPDILLFPEEQKCIIIEFKNPSVSVSDHLNQINNYATLLKNFTTSQFNLTTFYGYLIGEKINALDVRTYDADFKDAYNFDYLYRPAKTIANLFNSNQAEGSLYTEVLKYSTLLERAKMRNKTFIEKITNNKQDQV</sequence>
<dbReference type="SUPFAM" id="SSF55874">
    <property type="entry name" value="ATPase domain of HSP90 chaperone/DNA topoisomerase II/histidine kinase"/>
    <property type="match status" value="1"/>
</dbReference>